<feature type="compositionally biased region" description="Basic and acidic residues" evidence="1">
    <location>
        <begin position="310"/>
        <end position="320"/>
    </location>
</feature>
<dbReference type="Proteomes" id="UP000292702">
    <property type="component" value="Unassembled WGS sequence"/>
</dbReference>
<feature type="compositionally biased region" description="Low complexity" evidence="1">
    <location>
        <begin position="323"/>
        <end position="333"/>
    </location>
</feature>
<feature type="region of interest" description="Disordered" evidence="1">
    <location>
        <begin position="433"/>
        <end position="487"/>
    </location>
</feature>
<feature type="region of interest" description="Disordered" evidence="1">
    <location>
        <begin position="291"/>
        <end position="333"/>
    </location>
</feature>
<comment type="caution">
    <text evidence="2">The sequence shown here is derived from an EMBL/GenBank/DDBJ whole genome shotgun (WGS) entry which is preliminary data.</text>
</comment>
<name>A0A4R0S307_9APHY</name>
<evidence type="ECO:0000256" key="1">
    <source>
        <dbReference type="SAM" id="MobiDB-lite"/>
    </source>
</evidence>
<proteinExistence type="predicted"/>
<evidence type="ECO:0000313" key="2">
    <source>
        <dbReference type="EMBL" id="TCD70934.1"/>
    </source>
</evidence>
<protein>
    <submittedName>
        <fullName evidence="2">Uncharacterized protein</fullName>
    </submittedName>
</protein>
<reference evidence="2 3" key="1">
    <citation type="submission" date="2018-11" db="EMBL/GenBank/DDBJ databases">
        <title>Genome assembly of Steccherinum ochraceum LE-BIN_3174, the white-rot fungus of the Steccherinaceae family (The Residual Polyporoid clade, Polyporales, Basidiomycota).</title>
        <authorList>
            <person name="Fedorova T.V."/>
            <person name="Glazunova O.A."/>
            <person name="Landesman E.O."/>
            <person name="Moiseenko K.V."/>
            <person name="Psurtseva N.V."/>
            <person name="Savinova O.S."/>
            <person name="Shakhova N.V."/>
            <person name="Tyazhelova T.V."/>
            <person name="Vasina D.V."/>
        </authorList>
    </citation>
    <scope>NUCLEOTIDE SEQUENCE [LARGE SCALE GENOMIC DNA]</scope>
    <source>
        <strain evidence="2 3">LE-BIN_3174</strain>
    </source>
</reference>
<accession>A0A4R0S307</accession>
<feature type="compositionally biased region" description="Low complexity" evidence="1">
    <location>
        <begin position="448"/>
        <end position="462"/>
    </location>
</feature>
<dbReference type="AlphaFoldDB" id="A0A4R0S307"/>
<organism evidence="2 3">
    <name type="scientific">Steccherinum ochraceum</name>
    <dbReference type="NCBI Taxonomy" id="92696"/>
    <lineage>
        <taxon>Eukaryota</taxon>
        <taxon>Fungi</taxon>
        <taxon>Dikarya</taxon>
        <taxon>Basidiomycota</taxon>
        <taxon>Agaricomycotina</taxon>
        <taxon>Agaricomycetes</taxon>
        <taxon>Polyporales</taxon>
        <taxon>Steccherinaceae</taxon>
        <taxon>Steccherinum</taxon>
    </lineage>
</organism>
<keyword evidence="3" id="KW-1185">Reference proteome</keyword>
<dbReference type="EMBL" id="RWJN01000012">
    <property type="protein sequence ID" value="TCD70934.1"/>
    <property type="molecule type" value="Genomic_DNA"/>
</dbReference>
<gene>
    <name evidence="2" type="ORF">EIP91_000840</name>
</gene>
<evidence type="ECO:0000313" key="3">
    <source>
        <dbReference type="Proteomes" id="UP000292702"/>
    </source>
</evidence>
<sequence length="487" mass="54812">MQGNIPLYQVGGYRAHTNRDAKTLADILCPSNGGVDLLLGILPCGASYLLLEERPFFRIFRNTRDRPWHSFEFRSLSPIHFDSRETFEAKLDTFVSNKNKKGGQSRDRSKLNKAYTSTDLQFLSPEGKTRAEFELHRVLYRLRRSHLPPQEVFTLPRAIRSRIDTLRLISLSYTLWEKDGRRLDERIRDPKIKDIGWTEFTLPDASNDLRVKSAYHWVIDENKMFFNPGRKRVDFQHGATDTISQVNLATRLQALLSDISPNFMLLVHDQKETLQILSALGVNGPWQDSLHDILGPQKSSSDSRRRSRSPQHDTARDPRQRARSPSSQSPTTQPFIVDLKASFSALKQVYSNVDLTIPKICHDLLLKSNGPNEQCAGNDSVVLGSIWEAMVSGNAIDDQRLARWPNGKLPSVALADEDPTDIKVDPSLEALPAAVDDDDDSDFDPNDVEPVGNQGGVVVEGVIRQPGTANAAPAKDPYEELEDDDDY</sequence>
<feature type="compositionally biased region" description="Acidic residues" evidence="1">
    <location>
        <begin position="435"/>
        <end position="447"/>
    </location>
</feature>
<dbReference type="OrthoDB" id="3235609at2759"/>